<dbReference type="EMBL" id="CAJNOO010006039">
    <property type="protein sequence ID" value="CAF1437212.1"/>
    <property type="molecule type" value="Genomic_DNA"/>
</dbReference>
<dbReference type="SUPFAM" id="SSF56219">
    <property type="entry name" value="DNase I-like"/>
    <property type="match status" value="1"/>
</dbReference>
<dbReference type="InterPro" id="IPR036691">
    <property type="entry name" value="Endo/exonu/phosph_ase_sf"/>
</dbReference>
<comment type="caution">
    <text evidence="3">The sequence shown here is derived from an EMBL/GenBank/DDBJ whole genome shotgun (WGS) entry which is preliminary data.</text>
</comment>
<dbReference type="EMBL" id="CAJOAX010005769">
    <property type="protein sequence ID" value="CAF3959639.1"/>
    <property type="molecule type" value="Genomic_DNA"/>
</dbReference>
<dbReference type="InterPro" id="IPR005135">
    <property type="entry name" value="Endo/exonuclease/phosphatase"/>
</dbReference>
<evidence type="ECO:0000313" key="4">
    <source>
        <dbReference type="Proteomes" id="UP000663823"/>
    </source>
</evidence>
<name>A0A819LC12_9BILA</name>
<evidence type="ECO:0000259" key="1">
    <source>
        <dbReference type="Pfam" id="PF14529"/>
    </source>
</evidence>
<dbReference type="Pfam" id="PF14529">
    <property type="entry name" value="Exo_endo_phos_2"/>
    <property type="match status" value="1"/>
</dbReference>
<proteinExistence type="predicted"/>
<accession>A0A819LC12</accession>
<evidence type="ECO:0000313" key="2">
    <source>
        <dbReference type="EMBL" id="CAF1437212.1"/>
    </source>
</evidence>
<evidence type="ECO:0000313" key="3">
    <source>
        <dbReference type="EMBL" id="CAF3959639.1"/>
    </source>
</evidence>
<feature type="domain" description="Endonuclease/exonuclease/phosphatase" evidence="1">
    <location>
        <begin position="104"/>
        <end position="190"/>
    </location>
</feature>
<dbReference type="OrthoDB" id="8025217at2759"/>
<dbReference type="GO" id="GO:0003824">
    <property type="term" value="F:catalytic activity"/>
    <property type="evidence" value="ECO:0007669"/>
    <property type="project" value="InterPro"/>
</dbReference>
<reference evidence="3" key="1">
    <citation type="submission" date="2021-02" db="EMBL/GenBank/DDBJ databases">
        <authorList>
            <person name="Nowell W R."/>
        </authorList>
    </citation>
    <scope>NUCLEOTIDE SEQUENCE</scope>
</reference>
<dbReference type="Proteomes" id="UP000663882">
    <property type="component" value="Unassembled WGS sequence"/>
</dbReference>
<dbReference type="Gene3D" id="3.60.10.10">
    <property type="entry name" value="Endonuclease/exonuclease/phosphatase"/>
    <property type="match status" value="1"/>
</dbReference>
<organism evidence="3 4">
    <name type="scientific">Rotaria sordida</name>
    <dbReference type="NCBI Taxonomy" id="392033"/>
    <lineage>
        <taxon>Eukaryota</taxon>
        <taxon>Metazoa</taxon>
        <taxon>Spiralia</taxon>
        <taxon>Gnathifera</taxon>
        <taxon>Rotifera</taxon>
        <taxon>Eurotatoria</taxon>
        <taxon>Bdelloidea</taxon>
        <taxon>Philodinida</taxon>
        <taxon>Philodinidae</taxon>
        <taxon>Rotaria</taxon>
    </lineage>
</organism>
<gene>
    <name evidence="3" type="ORF">OTI717_LOCUS26831</name>
    <name evidence="2" type="ORF">RFH988_LOCUS36199</name>
</gene>
<protein>
    <recommendedName>
        <fullName evidence="1">Endonuclease/exonuclease/phosphatase domain-containing protein</fullName>
    </recommendedName>
</protein>
<dbReference type="Proteomes" id="UP000663823">
    <property type="component" value="Unassembled WGS sequence"/>
</dbReference>
<sequence length="202" mass="23611">MIRNISDEEFHAINTLKNNKEIIISRADKGNAIIIMDRKNYMEKIQQILQLKQELKQLKLVLKTNGYPDHIIRRGIREGTIITNKMIKKQQQQLLDRYSSNQVQLATCYSPPNENLPLNLFNDILRRNSNTILLGDLNAKHESWSNTTGNQKGGLLFEWLNENYFQVINKFVPTSTRSNAVIDLILAPMNIYFWFFFCISTY</sequence>
<dbReference type="AlphaFoldDB" id="A0A819LC12"/>